<evidence type="ECO:0000313" key="5">
    <source>
        <dbReference type="EMBL" id="QDT31253.1"/>
    </source>
</evidence>
<evidence type="ECO:0000256" key="2">
    <source>
        <dbReference type="ARBA" id="ARBA00022723"/>
    </source>
</evidence>
<name>A0A517QHY2_9PLAN</name>
<evidence type="ECO:0000259" key="4">
    <source>
        <dbReference type="Pfam" id="PF07687"/>
    </source>
</evidence>
<keyword evidence="2" id="KW-0479">Metal-binding</keyword>
<dbReference type="EMBL" id="CP036267">
    <property type="protein sequence ID" value="QDT31253.1"/>
    <property type="molecule type" value="Genomic_DNA"/>
</dbReference>
<dbReference type="Gene3D" id="3.40.630.10">
    <property type="entry name" value="Zn peptidases"/>
    <property type="match status" value="1"/>
</dbReference>
<dbReference type="InterPro" id="IPR051458">
    <property type="entry name" value="Cyt/Met_Dipeptidase"/>
</dbReference>
<dbReference type="NCBIfam" id="NF006579">
    <property type="entry name" value="PRK09104.1"/>
    <property type="match status" value="1"/>
</dbReference>
<dbReference type="GO" id="GO:0008233">
    <property type="term" value="F:peptidase activity"/>
    <property type="evidence" value="ECO:0007669"/>
    <property type="project" value="UniProtKB-KW"/>
</dbReference>
<dbReference type="Pfam" id="PF01546">
    <property type="entry name" value="Peptidase_M20"/>
    <property type="match status" value="1"/>
</dbReference>
<dbReference type="CDD" id="cd05680">
    <property type="entry name" value="M20_dipept_like"/>
    <property type="match status" value="1"/>
</dbReference>
<dbReference type="KEGG" id="tpol:Mal48_04860"/>
<evidence type="ECO:0000256" key="3">
    <source>
        <dbReference type="ARBA" id="ARBA00022801"/>
    </source>
</evidence>
<dbReference type="GO" id="GO:0046872">
    <property type="term" value="F:metal ion binding"/>
    <property type="evidence" value="ECO:0007669"/>
    <property type="project" value="UniProtKB-KW"/>
</dbReference>
<dbReference type="NCBIfam" id="NF005914">
    <property type="entry name" value="PRK07907.1"/>
    <property type="match status" value="1"/>
</dbReference>
<accession>A0A517QHY2</accession>
<dbReference type="PANTHER" id="PTHR43270">
    <property type="entry name" value="BETA-ALA-HIS DIPEPTIDASE"/>
    <property type="match status" value="1"/>
</dbReference>
<feature type="domain" description="Peptidase M20 dimerisation" evidence="4">
    <location>
        <begin position="201"/>
        <end position="360"/>
    </location>
</feature>
<proteinExistence type="predicted"/>
<keyword evidence="3 5" id="KW-0378">Hydrolase</keyword>
<dbReference type="AlphaFoldDB" id="A0A517QHY2"/>
<dbReference type="InterPro" id="IPR011650">
    <property type="entry name" value="Peptidase_M20_dimer"/>
</dbReference>
<dbReference type="Gene3D" id="3.30.70.360">
    <property type="match status" value="1"/>
</dbReference>
<dbReference type="InterPro" id="IPR002933">
    <property type="entry name" value="Peptidase_M20"/>
</dbReference>
<dbReference type="PANTHER" id="PTHR43270:SF12">
    <property type="entry name" value="SUCCINYL-DIAMINOPIMELATE DESUCCINYLASE"/>
    <property type="match status" value="1"/>
</dbReference>
<reference evidence="5 6" key="1">
    <citation type="submission" date="2019-02" db="EMBL/GenBank/DDBJ databases">
        <title>Deep-cultivation of Planctomycetes and their phenomic and genomic characterization uncovers novel biology.</title>
        <authorList>
            <person name="Wiegand S."/>
            <person name="Jogler M."/>
            <person name="Boedeker C."/>
            <person name="Pinto D."/>
            <person name="Vollmers J."/>
            <person name="Rivas-Marin E."/>
            <person name="Kohn T."/>
            <person name="Peeters S.H."/>
            <person name="Heuer A."/>
            <person name="Rast P."/>
            <person name="Oberbeckmann S."/>
            <person name="Bunk B."/>
            <person name="Jeske O."/>
            <person name="Meyerdierks A."/>
            <person name="Storesund J.E."/>
            <person name="Kallscheuer N."/>
            <person name="Luecker S."/>
            <person name="Lage O.M."/>
            <person name="Pohl T."/>
            <person name="Merkel B.J."/>
            <person name="Hornburger P."/>
            <person name="Mueller R.-W."/>
            <person name="Bruemmer F."/>
            <person name="Labrenz M."/>
            <person name="Spormann A.M."/>
            <person name="Op den Camp H."/>
            <person name="Overmann J."/>
            <person name="Amann R."/>
            <person name="Jetten M.S.M."/>
            <person name="Mascher T."/>
            <person name="Medema M.H."/>
            <person name="Devos D.P."/>
            <person name="Kaster A.-K."/>
            <person name="Ovreas L."/>
            <person name="Rohde M."/>
            <person name="Galperin M.Y."/>
            <person name="Jogler C."/>
        </authorList>
    </citation>
    <scope>NUCLEOTIDE SEQUENCE [LARGE SCALE GENOMIC DNA]</scope>
    <source>
        <strain evidence="5 6">Mal48</strain>
    </source>
</reference>
<keyword evidence="1" id="KW-0645">Protease</keyword>
<dbReference type="Proteomes" id="UP000315724">
    <property type="component" value="Chromosome"/>
</dbReference>
<sequence>MRDEEESKGMESVQKYLAENASRNLDELKDLLRIPSISADSKYLSSMKEAAEFVSQKLIDAGCAAEIIETDGHPIVFGSWTKSPDAPTALVYGHYDVQPPDPLDEWTTPPFEPEVRDGDIYARGATDDKGQMYTHIKSVEAWLQTVGKLPVNVKFIIEGEEEVGSDNLDKFIEANKEKCACDVAVVSDTAQYGPGMPAITYGLRGIMCCEVTLHGPNQDLHSGVFGGSIANPVNGLASLIGKMIDENGTVQIPGFYDDVLPLTDEERAAFAALPFDESKYIGGLGVSATHGEQGFSTLERRWSRPTCDVNGIFGGYTGEGPKTIIPAKATAKISCRLVPNQEESKVVQSMEAFLEEHCPPGLRIEFKHYHGCPAVLCDLNSPYMQAAKVAIEKGFGTAPVMIREGGSIPVVGTFKDLLGVDTLLLGWGQNTDNLHSPNEKFSVDSFQRGTLSSAWLWQELGQ</sequence>
<keyword evidence="6" id="KW-1185">Reference proteome</keyword>
<gene>
    <name evidence="5" type="primary">dapE</name>
    <name evidence="5" type="ORF">Mal48_04860</name>
</gene>
<evidence type="ECO:0000313" key="6">
    <source>
        <dbReference type="Proteomes" id="UP000315724"/>
    </source>
</evidence>
<dbReference type="SUPFAM" id="SSF53187">
    <property type="entry name" value="Zn-dependent exopeptidases"/>
    <property type="match status" value="1"/>
</dbReference>
<evidence type="ECO:0000256" key="1">
    <source>
        <dbReference type="ARBA" id="ARBA00022670"/>
    </source>
</evidence>
<dbReference type="NCBIfam" id="NF006053">
    <property type="entry name" value="PRK08201.1"/>
    <property type="match status" value="1"/>
</dbReference>
<dbReference type="Pfam" id="PF07687">
    <property type="entry name" value="M20_dimer"/>
    <property type="match status" value="1"/>
</dbReference>
<dbReference type="EC" id="3.5.1.18" evidence="5"/>
<organism evidence="5 6">
    <name type="scientific">Thalassoglobus polymorphus</name>
    <dbReference type="NCBI Taxonomy" id="2527994"/>
    <lineage>
        <taxon>Bacteria</taxon>
        <taxon>Pseudomonadati</taxon>
        <taxon>Planctomycetota</taxon>
        <taxon>Planctomycetia</taxon>
        <taxon>Planctomycetales</taxon>
        <taxon>Planctomycetaceae</taxon>
        <taxon>Thalassoglobus</taxon>
    </lineage>
</organism>
<dbReference type="GO" id="GO:0006508">
    <property type="term" value="P:proteolysis"/>
    <property type="evidence" value="ECO:0007669"/>
    <property type="project" value="UniProtKB-KW"/>
</dbReference>
<protein>
    <submittedName>
        <fullName evidence="5">Succinyl-diaminopimelate desuccinylase</fullName>
        <ecNumber evidence="5">3.5.1.18</ecNumber>
    </submittedName>
</protein>
<dbReference type="GO" id="GO:0009014">
    <property type="term" value="F:succinyl-diaminopimelate desuccinylase activity"/>
    <property type="evidence" value="ECO:0007669"/>
    <property type="project" value="UniProtKB-EC"/>
</dbReference>